<keyword evidence="1" id="KW-0233">DNA recombination</keyword>
<dbReference type="Gene3D" id="1.10.443.10">
    <property type="entry name" value="Intergrase catalytic core"/>
    <property type="match status" value="1"/>
</dbReference>
<dbReference type="InterPro" id="IPR013762">
    <property type="entry name" value="Integrase-like_cat_sf"/>
</dbReference>
<keyword evidence="5" id="KW-1185">Reference proteome</keyword>
<dbReference type="KEGG" id="meso:BSQ44_24065"/>
<evidence type="ECO:0000259" key="3">
    <source>
        <dbReference type="PROSITE" id="PS51898"/>
    </source>
</evidence>
<evidence type="ECO:0000256" key="2">
    <source>
        <dbReference type="SAM" id="MobiDB-lite"/>
    </source>
</evidence>
<feature type="domain" description="Tyr recombinase" evidence="3">
    <location>
        <begin position="232"/>
        <end position="433"/>
    </location>
</feature>
<dbReference type="RefSeq" id="WP_072607562.1">
    <property type="nucleotide sequence ID" value="NZ_CP018171.1"/>
</dbReference>
<dbReference type="GO" id="GO:0006310">
    <property type="term" value="P:DNA recombination"/>
    <property type="evidence" value="ECO:0007669"/>
    <property type="project" value="UniProtKB-KW"/>
</dbReference>
<evidence type="ECO:0000313" key="5">
    <source>
        <dbReference type="Proteomes" id="UP000182840"/>
    </source>
</evidence>
<reference evidence="5" key="1">
    <citation type="submission" date="2016-11" db="EMBL/GenBank/DDBJ databases">
        <title>Mesorhizobium oceanicum sp. nov., isolated from deep seawater in South China Sea.</title>
        <authorList>
            <person name="Fu G.-Y."/>
        </authorList>
    </citation>
    <scope>NUCLEOTIDE SEQUENCE [LARGE SCALE GENOMIC DNA]</scope>
    <source>
        <strain evidence="5">B7</strain>
    </source>
</reference>
<dbReference type="Pfam" id="PF00589">
    <property type="entry name" value="Phage_integrase"/>
    <property type="match status" value="1"/>
</dbReference>
<name>A0A1L3SXD9_9HYPH</name>
<sequence length="454" mass="49668">MAKTLKEAAITTPNARAKLAHGAHWKSIDPEVHLGYRKGKRGGVWLVRWRVGIGYKQSSIGTADDAIKTGTLDYHAAVKQARATVETARQEAIAAAAGPVLTVAHAVESYIAARDARDSKRAGREKRSDGGRRLSRYVLGQPARGKQEEIGAAPLAAIPLHALKESDLLTWRADLSDGMKASSRQRLINDLKAALNSAYAANRDRLDPTFPGIVKHGLRALETMDDEDPIARENQILPDSDIARLLRAAREVDQEQDRGGDLFRLVLVLAATGARFSQVARLRVGDCQIAASRLLIPVSRKGRGGKSGSITVPVGRDIMDALVPVVTGRKPDEFLLERWRWEQRKGSIAWYKGYRGPWQSSSEIGRPWQAIRDAAGMADVIPYALRHSSIVRGIKANLPIRLVAALHDTSVKMIEDHYSAHVTDGLEDMARAAIVPMMPTQGNVITLRGAYHAE</sequence>
<dbReference type="SUPFAM" id="SSF56349">
    <property type="entry name" value="DNA breaking-rejoining enzymes"/>
    <property type="match status" value="1"/>
</dbReference>
<dbReference type="InterPro" id="IPR002104">
    <property type="entry name" value="Integrase_catalytic"/>
</dbReference>
<dbReference type="PROSITE" id="PS51898">
    <property type="entry name" value="TYR_RECOMBINASE"/>
    <property type="match status" value="1"/>
</dbReference>
<dbReference type="Proteomes" id="UP000182840">
    <property type="component" value="Chromosome"/>
</dbReference>
<gene>
    <name evidence="4" type="ORF">BSQ44_24065</name>
</gene>
<organism evidence="4 5">
    <name type="scientific">Aquibium oceanicum</name>
    <dbReference type="NCBI Taxonomy" id="1670800"/>
    <lineage>
        <taxon>Bacteria</taxon>
        <taxon>Pseudomonadati</taxon>
        <taxon>Pseudomonadota</taxon>
        <taxon>Alphaproteobacteria</taxon>
        <taxon>Hyphomicrobiales</taxon>
        <taxon>Phyllobacteriaceae</taxon>
        <taxon>Aquibium</taxon>
    </lineage>
</organism>
<accession>A0A1L3SXD9</accession>
<dbReference type="GO" id="GO:0015074">
    <property type="term" value="P:DNA integration"/>
    <property type="evidence" value="ECO:0007669"/>
    <property type="project" value="InterPro"/>
</dbReference>
<evidence type="ECO:0000256" key="1">
    <source>
        <dbReference type="ARBA" id="ARBA00023172"/>
    </source>
</evidence>
<feature type="region of interest" description="Disordered" evidence="2">
    <location>
        <begin position="115"/>
        <end position="134"/>
    </location>
</feature>
<protein>
    <submittedName>
        <fullName evidence="4">Integrase</fullName>
    </submittedName>
</protein>
<dbReference type="STRING" id="1670800.BSQ44_24065"/>
<dbReference type="EMBL" id="CP018171">
    <property type="protein sequence ID" value="APH74097.1"/>
    <property type="molecule type" value="Genomic_DNA"/>
</dbReference>
<dbReference type="AlphaFoldDB" id="A0A1L3SXD9"/>
<feature type="compositionally biased region" description="Basic and acidic residues" evidence="2">
    <location>
        <begin position="115"/>
        <end position="132"/>
    </location>
</feature>
<evidence type="ECO:0000313" key="4">
    <source>
        <dbReference type="EMBL" id="APH74097.1"/>
    </source>
</evidence>
<dbReference type="OrthoDB" id="7465727at2"/>
<proteinExistence type="predicted"/>
<dbReference type="GO" id="GO:0003677">
    <property type="term" value="F:DNA binding"/>
    <property type="evidence" value="ECO:0007669"/>
    <property type="project" value="InterPro"/>
</dbReference>
<dbReference type="InterPro" id="IPR011010">
    <property type="entry name" value="DNA_brk_join_enz"/>
</dbReference>